<evidence type="ECO:0000313" key="3">
    <source>
        <dbReference type="EMBL" id="CAG7701925.1"/>
    </source>
</evidence>
<keyword evidence="4" id="KW-1185">Reference proteome</keyword>
<dbReference type="Pfam" id="PF17921">
    <property type="entry name" value="Integrase_H2C2"/>
    <property type="match status" value="1"/>
</dbReference>
<protein>
    <recommendedName>
        <fullName evidence="2">Integrase catalytic domain-containing protein</fullName>
    </recommendedName>
</protein>
<organism evidence="3 4">
    <name type="scientific">Allacma fusca</name>
    <dbReference type="NCBI Taxonomy" id="39272"/>
    <lineage>
        <taxon>Eukaryota</taxon>
        <taxon>Metazoa</taxon>
        <taxon>Ecdysozoa</taxon>
        <taxon>Arthropoda</taxon>
        <taxon>Hexapoda</taxon>
        <taxon>Collembola</taxon>
        <taxon>Symphypleona</taxon>
        <taxon>Sminthuridae</taxon>
        <taxon>Allacma</taxon>
    </lineage>
</organism>
<dbReference type="SMART" id="SM00343">
    <property type="entry name" value="ZnF_C2HC"/>
    <property type="match status" value="2"/>
</dbReference>
<accession>A0A8J2JUM4</accession>
<gene>
    <name evidence="3" type="ORF">AFUS01_LOCUS4370</name>
</gene>
<evidence type="ECO:0000256" key="1">
    <source>
        <dbReference type="SAM" id="MobiDB-lite"/>
    </source>
</evidence>
<sequence>MGENPQKGAAGAVQVNAEGVAATVRQSRRVQGLEPELLEAANPGRRRLEECNWGKVQTLDMAGGEDEESISSQQSERTQLSRSEVRRQNLIAEIQAQEELDKIEEEIERKMLEKKILERRKKLIEKRVALGNFERKNCPSEINVSMEVEMTKKSDFVPIDCQKDLVKKLPHSLRFQWCTRVLERGTDSNLEEFTMWLEKIALTYSIMPIDIHTYSAKIGNSHKNNKKTVLNVNETDSNACFKCKTMDHKIKECPDFKKLSLKERWTIILENKLCIYCFEKGHRVDACVQKKNCTFDGCKKSHNPLLHNENGKQKAKSDVPEITTGTKLVGYASNRKKEVLLKYLPVILYGPNGQVKTYALQDDGSTITMLDSKLAKLLGAEGPVSPLCMQWTNGIDREESTSQKVKIKISAVNNGARVFSMYDVRTIEKLQLPRQTVDMSELTTKWPHLTDVNFESMKNERPMLLIGQDNVLLITPSKLVRGPKLAPVATKTPLGWVVHGNVPTNRSTTDSIVLAHSCNHDEELNRMVKESFSTENFGVRIVEMPMRSMQDKRALEIMERTTKRIGDRFETGLLWKADDIVLPESKSTAMRRLKCIERRMDKDLQFAVRYSAKINEFIEKGYARELTVAEAEMESPRTNYMSHFGVINPNKPEKLRLVFDLAAKSEGVSLNDCLLKGPDLLNSLPAVLWRFRKNRVAAVGDVKEMFPQVKIISEDQNAQRFLWRGADRIKAPKVFMMTSMVFGASCSPSSANWIKIRNAEQFKDEFPQVYNAVVNQTFMDDQLDGADNDEILAQHLINVIEVYRRGGFCICNWVSNHPAALEKINPELRGKGFSEVALGAETPVERVLGLQWRTCTDEFFFLLQFHKVDKDVVAGLAIPTKRQVLALTMSIFDPLGFLAPLIIKVRILFQCIWRSGLGWDDELTTQLNQKWLQWLDILKRIEEFSVDRCYHPLLLNATNIQLHMFVDASLEAFACVGYLRIQIRGEIFTAFVASKSKVAPLKALSVPRLELQAADWPKEVEKILPTDEEMRKDFVLLIADSTGVNEMNILPDPNRFSKWMTLIRVTALVYKLCKSKFRKNNDFRNLCVEDLNWSKRLWWRKVQIDCFSEDVKLLNKGRELKPNSRIFGLSAYMDDDGLLRMQGRTSKAEMMSFDSKHPIILDAKHKVVELMIMHYHCQASHQGKETVVNQLRQTFWMLGLRAAVKKAFFCCKLCQRMKAVPSAPKMAGLPKERLECQPRPFINVGMDFFGPFRVKVRRTEEKRYGVLFTCLSTRAVHLEVAESLSTDSAINAVRRFVARRGKPKLIFSDNATNFKGASRELREASKDLNMNLLQDALVTREINWKFIPPASPHMGGSWERLIRSVKVALMSTINGKILRAEVFQTLIAEAEHVVNSRPLTYVSVDQKDPES</sequence>
<dbReference type="GO" id="GO:0003676">
    <property type="term" value="F:nucleic acid binding"/>
    <property type="evidence" value="ECO:0007669"/>
    <property type="project" value="InterPro"/>
</dbReference>
<dbReference type="Proteomes" id="UP000708208">
    <property type="component" value="Unassembled WGS sequence"/>
</dbReference>
<dbReference type="PANTHER" id="PTHR47331:SF5">
    <property type="entry name" value="RIBONUCLEASE H"/>
    <property type="match status" value="1"/>
</dbReference>
<feature type="non-terminal residue" evidence="3">
    <location>
        <position position="1"/>
    </location>
</feature>
<evidence type="ECO:0000313" key="4">
    <source>
        <dbReference type="Proteomes" id="UP000708208"/>
    </source>
</evidence>
<dbReference type="EMBL" id="CAJVCH010027222">
    <property type="protein sequence ID" value="CAG7701925.1"/>
    <property type="molecule type" value="Genomic_DNA"/>
</dbReference>
<feature type="region of interest" description="Disordered" evidence="1">
    <location>
        <begin position="62"/>
        <end position="82"/>
    </location>
</feature>
<name>A0A8J2JUM4_9HEXA</name>
<dbReference type="GO" id="GO:0015074">
    <property type="term" value="P:DNA integration"/>
    <property type="evidence" value="ECO:0007669"/>
    <property type="project" value="InterPro"/>
</dbReference>
<comment type="caution">
    <text evidence="3">The sequence shown here is derived from an EMBL/GenBank/DDBJ whole genome shotgun (WGS) entry which is preliminary data.</text>
</comment>
<reference evidence="3" key="1">
    <citation type="submission" date="2021-06" db="EMBL/GenBank/DDBJ databases">
        <authorList>
            <person name="Hodson N. C."/>
            <person name="Mongue J. A."/>
            <person name="Jaron S. K."/>
        </authorList>
    </citation>
    <scope>NUCLEOTIDE SEQUENCE</scope>
</reference>
<dbReference type="InterPro" id="IPR001584">
    <property type="entry name" value="Integrase_cat-core"/>
</dbReference>
<dbReference type="InterPro" id="IPR008042">
    <property type="entry name" value="Retrotrans_Pao"/>
</dbReference>
<dbReference type="PANTHER" id="PTHR47331">
    <property type="entry name" value="PHD-TYPE DOMAIN-CONTAINING PROTEIN"/>
    <property type="match status" value="1"/>
</dbReference>
<dbReference type="GO" id="GO:0008270">
    <property type="term" value="F:zinc ion binding"/>
    <property type="evidence" value="ECO:0007669"/>
    <property type="project" value="InterPro"/>
</dbReference>
<dbReference type="OrthoDB" id="6768582at2759"/>
<dbReference type="InterPro" id="IPR041588">
    <property type="entry name" value="Integrase_H2C2"/>
</dbReference>
<dbReference type="PROSITE" id="PS50994">
    <property type="entry name" value="INTEGRASE"/>
    <property type="match status" value="1"/>
</dbReference>
<proteinExistence type="predicted"/>
<dbReference type="Pfam" id="PF05380">
    <property type="entry name" value="Peptidase_A17"/>
    <property type="match status" value="1"/>
</dbReference>
<evidence type="ECO:0000259" key="2">
    <source>
        <dbReference type="PROSITE" id="PS50994"/>
    </source>
</evidence>
<dbReference type="InterPro" id="IPR001878">
    <property type="entry name" value="Znf_CCHC"/>
</dbReference>
<feature type="domain" description="Integrase catalytic" evidence="2">
    <location>
        <begin position="1236"/>
        <end position="1411"/>
    </location>
</feature>